<dbReference type="PANTHER" id="PTHR43656:SF2">
    <property type="entry name" value="BINDING OXIDOREDUCTASE, PUTATIVE (AFU_ORTHOLOGUE AFUA_2G08260)-RELATED"/>
    <property type="match status" value="1"/>
</dbReference>
<name>A0A936NAC9_9ACTN</name>
<dbReference type="GO" id="GO:0010181">
    <property type="term" value="F:FMN binding"/>
    <property type="evidence" value="ECO:0007669"/>
    <property type="project" value="InterPro"/>
</dbReference>
<dbReference type="Gene3D" id="3.20.20.70">
    <property type="entry name" value="Aldolase class I"/>
    <property type="match status" value="1"/>
</dbReference>
<evidence type="ECO:0000256" key="2">
    <source>
        <dbReference type="ARBA" id="ARBA00023002"/>
    </source>
</evidence>
<feature type="region of interest" description="Disordered" evidence="3">
    <location>
        <begin position="1"/>
        <end position="26"/>
    </location>
</feature>
<dbReference type="InterPro" id="IPR013785">
    <property type="entry name" value="Aldolase_TIM"/>
</dbReference>
<evidence type="ECO:0000256" key="3">
    <source>
        <dbReference type="SAM" id="MobiDB-lite"/>
    </source>
</evidence>
<dbReference type="GO" id="GO:0016491">
    <property type="term" value="F:oxidoreductase activity"/>
    <property type="evidence" value="ECO:0007669"/>
    <property type="project" value="UniProtKB-KW"/>
</dbReference>
<protein>
    <submittedName>
        <fullName evidence="5">NADH:flavin oxidoreductase</fullName>
    </submittedName>
</protein>
<dbReference type="SUPFAM" id="SSF51395">
    <property type="entry name" value="FMN-linked oxidoreductases"/>
    <property type="match status" value="1"/>
</dbReference>
<feature type="domain" description="NADH:flavin oxidoreductase/NADH oxidase N-terminal" evidence="4">
    <location>
        <begin position="22"/>
        <end position="259"/>
    </location>
</feature>
<sequence>MTSPSTAPSTTGTAPDPTPSPFDPYQLGPIRLRNRIIKAATFEGVMPRGAVTDELIEFHRQVAAGGAAMSTVAYCSVSMGGRVHRNTLVMRPEVTADLERLTNAVHEEGAAVSAQLGHAGMVANVHSNRAHTLAPSTRWSNPAMSIVKGATVAQLDEVTAQFAAAATVAENAGFDAVEIHLGHNYLPSSFLSPNLNKRTDRYGGSLENRLRFIRQIIDAVRGAVDDRVAVIAKFNMADGVERGLWLEESLQFASMLEEDGQLDALVLTGGSSLLNGMYFFRGDVPMEEFIATQSKVVGLGLRVLGSRIFPELPFEEAFFLPFARQFREALSMPLVLLGGINRRDTIENALDEGFEMTAMARALLRQPDLPNLMRDEPKHHNGLCVHCNKCLPTIYSGTRCVLVNPGATASV</sequence>
<dbReference type="EMBL" id="JADJZA010000003">
    <property type="protein sequence ID" value="MBK9296615.1"/>
    <property type="molecule type" value="Genomic_DNA"/>
</dbReference>
<feature type="compositionally biased region" description="Low complexity" evidence="3">
    <location>
        <begin position="1"/>
        <end position="15"/>
    </location>
</feature>
<gene>
    <name evidence="5" type="ORF">IPN02_07165</name>
</gene>
<evidence type="ECO:0000259" key="4">
    <source>
        <dbReference type="Pfam" id="PF00724"/>
    </source>
</evidence>
<dbReference type="Proteomes" id="UP000727993">
    <property type="component" value="Unassembled WGS sequence"/>
</dbReference>
<reference evidence="5 6" key="1">
    <citation type="submission" date="2020-10" db="EMBL/GenBank/DDBJ databases">
        <title>Connecting structure to function with the recovery of over 1000 high-quality activated sludge metagenome-assembled genomes encoding full-length rRNA genes using long-read sequencing.</title>
        <authorList>
            <person name="Singleton C.M."/>
            <person name="Petriglieri F."/>
            <person name="Kristensen J.M."/>
            <person name="Kirkegaard R.H."/>
            <person name="Michaelsen T.Y."/>
            <person name="Andersen M.H."/>
            <person name="Karst S.M."/>
            <person name="Dueholm M.S."/>
            <person name="Nielsen P.H."/>
            <person name="Albertsen M."/>
        </authorList>
    </citation>
    <scope>NUCLEOTIDE SEQUENCE [LARGE SCALE GENOMIC DNA]</scope>
    <source>
        <strain evidence="5">Lyne_18-Q3-R50-59_MAXAC.006</strain>
    </source>
</reference>
<dbReference type="InterPro" id="IPR051799">
    <property type="entry name" value="NADH_flavin_oxidoreductase"/>
</dbReference>
<dbReference type="InterPro" id="IPR001155">
    <property type="entry name" value="OxRdtase_FMN_N"/>
</dbReference>
<dbReference type="PANTHER" id="PTHR43656">
    <property type="entry name" value="BINDING OXIDOREDUCTASE, PUTATIVE (AFU_ORTHOLOGUE AFUA_2G08260)-RELATED"/>
    <property type="match status" value="1"/>
</dbReference>
<evidence type="ECO:0000313" key="6">
    <source>
        <dbReference type="Proteomes" id="UP000727993"/>
    </source>
</evidence>
<proteinExistence type="predicted"/>
<organism evidence="5 6">
    <name type="scientific">Candidatus Neomicrothrix subdominans</name>
    <dbReference type="NCBI Taxonomy" id="2954438"/>
    <lineage>
        <taxon>Bacteria</taxon>
        <taxon>Bacillati</taxon>
        <taxon>Actinomycetota</taxon>
        <taxon>Acidimicrobiia</taxon>
        <taxon>Acidimicrobiales</taxon>
        <taxon>Microthrixaceae</taxon>
        <taxon>Candidatus Neomicrothrix</taxon>
    </lineage>
</organism>
<dbReference type="CDD" id="cd02803">
    <property type="entry name" value="OYE_like_FMN_family"/>
    <property type="match status" value="1"/>
</dbReference>
<dbReference type="AlphaFoldDB" id="A0A936NAC9"/>
<evidence type="ECO:0000256" key="1">
    <source>
        <dbReference type="ARBA" id="ARBA00022630"/>
    </source>
</evidence>
<keyword evidence="2" id="KW-0560">Oxidoreductase</keyword>
<dbReference type="Pfam" id="PF00724">
    <property type="entry name" value="Oxidored_FMN"/>
    <property type="match status" value="1"/>
</dbReference>
<accession>A0A936NAC9</accession>
<comment type="caution">
    <text evidence="5">The sequence shown here is derived from an EMBL/GenBank/DDBJ whole genome shotgun (WGS) entry which is preliminary data.</text>
</comment>
<evidence type="ECO:0000313" key="5">
    <source>
        <dbReference type="EMBL" id="MBK9296615.1"/>
    </source>
</evidence>
<keyword evidence="1" id="KW-0285">Flavoprotein</keyword>